<keyword evidence="2" id="KW-0479">Metal-binding</keyword>
<dbReference type="GO" id="GO:0046872">
    <property type="term" value="F:metal ion binding"/>
    <property type="evidence" value="ECO:0007669"/>
    <property type="project" value="UniProtKB-KW"/>
</dbReference>
<dbReference type="Gene3D" id="3.30.70.20">
    <property type="match status" value="3"/>
</dbReference>
<keyword evidence="4" id="KW-0411">Iron-sulfur</keyword>
<dbReference type="Pfam" id="PF13187">
    <property type="entry name" value="Fer4_9"/>
    <property type="match status" value="1"/>
</dbReference>
<keyword evidence="1" id="KW-0004">4Fe-4S</keyword>
<evidence type="ECO:0000256" key="5">
    <source>
        <dbReference type="SAM" id="MobiDB-lite"/>
    </source>
</evidence>
<dbReference type="PANTHER" id="PTHR43687:SF4">
    <property type="entry name" value="BLR5484 PROTEIN"/>
    <property type="match status" value="1"/>
</dbReference>
<dbReference type="InterPro" id="IPR017896">
    <property type="entry name" value="4Fe4S_Fe-S-bd"/>
</dbReference>
<dbReference type="OrthoDB" id="9800445at2"/>
<evidence type="ECO:0000256" key="4">
    <source>
        <dbReference type="ARBA" id="ARBA00023014"/>
    </source>
</evidence>
<dbReference type="EMBL" id="ONZF01000007">
    <property type="protein sequence ID" value="SPJ25151.1"/>
    <property type="molecule type" value="Genomic_DNA"/>
</dbReference>
<reference evidence="7 8" key="1">
    <citation type="submission" date="2018-03" db="EMBL/GenBank/DDBJ databases">
        <authorList>
            <person name="Keele B.F."/>
        </authorList>
    </citation>
    <scope>NUCLEOTIDE SEQUENCE [LARGE SCALE GENOMIC DNA]</scope>
    <source>
        <strain evidence="7 8">CECT 8504</strain>
    </source>
</reference>
<evidence type="ECO:0000256" key="2">
    <source>
        <dbReference type="ARBA" id="ARBA00022723"/>
    </source>
</evidence>
<evidence type="ECO:0000313" key="8">
    <source>
        <dbReference type="Proteomes" id="UP000244912"/>
    </source>
</evidence>
<feature type="domain" description="4Fe-4S ferredoxin-type" evidence="6">
    <location>
        <begin position="522"/>
        <end position="551"/>
    </location>
</feature>
<dbReference type="GO" id="GO:0051539">
    <property type="term" value="F:4 iron, 4 sulfur cluster binding"/>
    <property type="evidence" value="ECO:0007669"/>
    <property type="project" value="UniProtKB-KW"/>
</dbReference>
<dbReference type="GO" id="GO:0016491">
    <property type="term" value="F:oxidoreductase activity"/>
    <property type="evidence" value="ECO:0007669"/>
    <property type="project" value="UniProtKB-KW"/>
</dbReference>
<evidence type="ECO:0000256" key="3">
    <source>
        <dbReference type="ARBA" id="ARBA00023004"/>
    </source>
</evidence>
<evidence type="ECO:0000313" key="7">
    <source>
        <dbReference type="EMBL" id="SPJ25151.1"/>
    </source>
</evidence>
<dbReference type="EC" id="1.2.7.10" evidence="7"/>
<dbReference type="PROSITE" id="PS00198">
    <property type="entry name" value="4FE4S_FER_1"/>
    <property type="match status" value="3"/>
</dbReference>
<dbReference type="SUPFAM" id="SSF54862">
    <property type="entry name" value="4Fe-4S ferredoxins"/>
    <property type="match status" value="2"/>
</dbReference>
<organism evidence="7 8">
    <name type="scientific">Palleronia abyssalis</name>
    <dbReference type="NCBI Taxonomy" id="1501240"/>
    <lineage>
        <taxon>Bacteria</taxon>
        <taxon>Pseudomonadati</taxon>
        <taxon>Pseudomonadota</taxon>
        <taxon>Alphaproteobacteria</taxon>
        <taxon>Rhodobacterales</taxon>
        <taxon>Roseobacteraceae</taxon>
        <taxon>Palleronia</taxon>
    </lineage>
</organism>
<dbReference type="RefSeq" id="WP_108894954.1">
    <property type="nucleotide sequence ID" value="NZ_ONZF01000007.1"/>
</dbReference>
<protein>
    <submittedName>
        <fullName evidence="7">Oxalate oxidoreductase subunit delta</fullName>
        <ecNumber evidence="7">1.2.7.10</ecNumber>
    </submittedName>
</protein>
<feature type="region of interest" description="Disordered" evidence="5">
    <location>
        <begin position="622"/>
        <end position="658"/>
    </location>
</feature>
<gene>
    <name evidence="7" type="ORF">PAA8504_02998</name>
</gene>
<accession>A0A2R8BYB1</accession>
<evidence type="ECO:0000256" key="1">
    <source>
        <dbReference type="ARBA" id="ARBA00022485"/>
    </source>
</evidence>
<evidence type="ECO:0000259" key="6">
    <source>
        <dbReference type="PROSITE" id="PS51379"/>
    </source>
</evidence>
<keyword evidence="3" id="KW-0408">Iron</keyword>
<dbReference type="Pfam" id="PF12838">
    <property type="entry name" value="Fer4_7"/>
    <property type="match status" value="1"/>
</dbReference>
<feature type="domain" description="4Fe-4S ferredoxin-type" evidence="6">
    <location>
        <begin position="491"/>
        <end position="520"/>
    </location>
</feature>
<dbReference type="PANTHER" id="PTHR43687">
    <property type="entry name" value="ADENYLYLSULFATE REDUCTASE, BETA SUBUNIT"/>
    <property type="match status" value="1"/>
</dbReference>
<proteinExistence type="predicted"/>
<keyword evidence="7" id="KW-0560">Oxidoreductase</keyword>
<dbReference type="InterPro" id="IPR050572">
    <property type="entry name" value="Fe-S_Ferredoxin"/>
</dbReference>
<dbReference type="AlphaFoldDB" id="A0A2R8BYB1"/>
<dbReference type="PROSITE" id="PS51379">
    <property type="entry name" value="4FE4S_FER_2"/>
    <property type="match status" value="3"/>
</dbReference>
<name>A0A2R8BYB1_9RHOB</name>
<feature type="domain" description="4Fe-4S ferredoxin-type" evidence="6">
    <location>
        <begin position="296"/>
        <end position="325"/>
    </location>
</feature>
<sequence>MSNTVLLCDCLGSQRLGREALSDATDRPCSRVHTFLCGRELGIVSDALQNGPVTVACEQERAAFDSLAEDLDVESPTYVDLRDRAGWTEDTRDVTPKQAALLTLAAMPRPAPRVIDVESRGTCLVIGAAEIALPTAERLAGQLAVTCLLTDDAPLPDTRAFDIVRGRIRRAQGALGQFEVMIDGLRQLIPGGRGAFEFSAPRDGATSACDIILDLTAGTPLFPAPEKREGYLRADPARPAAVFDATLEASKLVGTFEQPVHVSLAPQLCAHSRAMQTGCTRCLDACPTGAIVPDGDHVAVDPHVCAGCGACSALCPSGAISYAAPPVEDTMRRISVLASAYRNAGGTLPRLLVHDEDHGRELINLLARHGAGLPADVIPLSIPAVAAFGHAEALAARASGFADVSVLLSPRSDRATLAQEAELAAAIDTPAALRLLDVTDPDMLPDALGPSPDTAPEPMLPMGSRRQIARMAAKSLSDEVLTPLPDHAPYGAILVDQDACTLCLACVPLCPSGALSDNPDKPQLLFTEDACLQCGLCANICPEDAITLQPQMNTSDDALSPSVMNEEEPFHCVECGTPFGVKSTIERITEKLSGNHAMFANPQALRLIGMCDDCRVKSQMHDGMLSGPPRPVAKTSADYGQPEDAVVLPQRRKGRKRT</sequence>
<dbReference type="InterPro" id="IPR017900">
    <property type="entry name" value="4Fe4S_Fe_S_CS"/>
</dbReference>
<dbReference type="Proteomes" id="UP000244912">
    <property type="component" value="Unassembled WGS sequence"/>
</dbReference>
<keyword evidence="8" id="KW-1185">Reference proteome</keyword>